<dbReference type="InterPro" id="IPR019533">
    <property type="entry name" value="Peptidase_S26"/>
</dbReference>
<keyword evidence="4" id="KW-0378">Hydrolase</keyword>
<name>K9LM45_9ZZZZ</name>
<dbReference type="InterPro" id="IPR000223">
    <property type="entry name" value="Pept_S26A_signal_pept_1"/>
</dbReference>
<feature type="region of interest" description="Disordered" evidence="5">
    <location>
        <begin position="212"/>
        <end position="235"/>
    </location>
</feature>
<dbReference type="AlphaFoldDB" id="K9LM45"/>
<dbReference type="InterPro" id="IPR036286">
    <property type="entry name" value="LexA/Signal_pep-like_sf"/>
</dbReference>
<dbReference type="EMBL" id="JX025758">
    <property type="protein sequence ID" value="AFK83713.1"/>
    <property type="molecule type" value="Genomic_DNA"/>
</dbReference>
<proteinExistence type="inferred from homology"/>
<feature type="transmembrane region" description="Helical" evidence="6">
    <location>
        <begin position="42"/>
        <end position="62"/>
    </location>
</feature>
<evidence type="ECO:0000256" key="2">
    <source>
        <dbReference type="ARBA" id="ARBA00009370"/>
    </source>
</evidence>
<dbReference type="Pfam" id="PF10502">
    <property type="entry name" value="Peptidase_S26"/>
    <property type="match status" value="1"/>
</dbReference>
<keyword evidence="6" id="KW-0812">Transmembrane</keyword>
<dbReference type="GO" id="GO:0004252">
    <property type="term" value="F:serine-type endopeptidase activity"/>
    <property type="evidence" value="ECO:0007669"/>
    <property type="project" value="InterPro"/>
</dbReference>
<evidence type="ECO:0000256" key="1">
    <source>
        <dbReference type="ARBA" id="ARBA00000677"/>
    </source>
</evidence>
<gene>
    <name evidence="8" type="ORF">pA2Cu1_5</name>
</gene>
<reference evidence="8" key="1">
    <citation type="submission" date="2012-05" db="EMBL/GenBank/DDBJ databases">
        <title>Analysis of copper-resistance conferring metagenomic clones coming from heavy metals-polluted soil.</title>
        <authorList>
            <person name="Deja-Sikora E."/>
            <person name="Golebiewski M."/>
            <person name="Tretyn A."/>
        </authorList>
    </citation>
    <scope>NUCLEOTIDE SEQUENCE</scope>
</reference>
<dbReference type="GO" id="GO:0009003">
    <property type="term" value="F:signal peptidase activity"/>
    <property type="evidence" value="ECO:0007669"/>
    <property type="project" value="UniProtKB-EC"/>
</dbReference>
<protein>
    <recommendedName>
        <fullName evidence="3">signal peptidase I</fullName>
        <ecNumber evidence="3">3.4.21.89</ecNumber>
    </recommendedName>
</protein>
<feature type="domain" description="Peptidase S26" evidence="7">
    <location>
        <begin position="46"/>
        <end position="202"/>
    </location>
</feature>
<keyword evidence="6" id="KW-1133">Transmembrane helix</keyword>
<dbReference type="PROSITE" id="PS00761">
    <property type="entry name" value="SPASE_I_3"/>
    <property type="match status" value="1"/>
</dbReference>
<dbReference type="GO" id="GO:0016020">
    <property type="term" value="C:membrane"/>
    <property type="evidence" value="ECO:0007669"/>
    <property type="project" value="InterPro"/>
</dbReference>
<dbReference type="SUPFAM" id="SSF51306">
    <property type="entry name" value="LexA/Signal peptidase"/>
    <property type="match status" value="1"/>
</dbReference>
<comment type="catalytic activity">
    <reaction evidence="1">
        <text>Cleavage of hydrophobic, N-terminal signal or leader sequences from secreted and periplasmic proteins.</text>
        <dbReference type="EC" id="3.4.21.89"/>
    </reaction>
</comment>
<dbReference type="PROSITE" id="PS00760">
    <property type="entry name" value="SPASE_I_2"/>
    <property type="match status" value="1"/>
</dbReference>
<evidence type="ECO:0000256" key="4">
    <source>
        <dbReference type="ARBA" id="ARBA00022801"/>
    </source>
</evidence>
<comment type="similarity">
    <text evidence="2">Belongs to the peptidase S26 family.</text>
</comment>
<dbReference type="PANTHER" id="PTHR43390:SF1">
    <property type="entry name" value="CHLOROPLAST PROCESSING PEPTIDASE"/>
    <property type="match status" value="1"/>
</dbReference>
<dbReference type="NCBIfam" id="TIGR02227">
    <property type="entry name" value="sigpep_I_bact"/>
    <property type="match status" value="1"/>
</dbReference>
<organism evidence="8">
    <name type="scientific">uncultured organism</name>
    <dbReference type="NCBI Taxonomy" id="155900"/>
    <lineage>
        <taxon>unclassified sequences</taxon>
        <taxon>environmental samples</taxon>
    </lineage>
</organism>
<keyword evidence="6" id="KW-0472">Membrane</keyword>
<dbReference type="InterPro" id="IPR019757">
    <property type="entry name" value="Pept_S26A_signal_pept_1_Lys-AS"/>
</dbReference>
<dbReference type="EC" id="3.4.21.89" evidence="3"/>
<dbReference type="Gene3D" id="2.10.109.10">
    <property type="entry name" value="Umud Fragment, subunit A"/>
    <property type="match status" value="1"/>
</dbReference>
<dbReference type="InterPro" id="IPR019758">
    <property type="entry name" value="Pept_S26A_signal_pept_1_CS"/>
</dbReference>
<dbReference type="CDD" id="cd06530">
    <property type="entry name" value="S26_SPase_I"/>
    <property type="match status" value="1"/>
</dbReference>
<evidence type="ECO:0000256" key="5">
    <source>
        <dbReference type="SAM" id="MobiDB-lite"/>
    </source>
</evidence>
<evidence type="ECO:0000256" key="3">
    <source>
        <dbReference type="ARBA" id="ARBA00013208"/>
    </source>
</evidence>
<dbReference type="PRINTS" id="PR00727">
    <property type="entry name" value="LEADERPTASE"/>
</dbReference>
<accession>K9LM45</accession>
<dbReference type="PANTHER" id="PTHR43390">
    <property type="entry name" value="SIGNAL PEPTIDASE I"/>
    <property type="match status" value="1"/>
</dbReference>
<evidence type="ECO:0000313" key="8">
    <source>
        <dbReference type="EMBL" id="AFK83713.1"/>
    </source>
</evidence>
<evidence type="ECO:0000259" key="7">
    <source>
        <dbReference type="Pfam" id="PF10502"/>
    </source>
</evidence>
<evidence type="ECO:0000256" key="6">
    <source>
        <dbReference type="SAM" id="Phobius"/>
    </source>
</evidence>
<dbReference type="GO" id="GO:0006465">
    <property type="term" value="P:signal peptide processing"/>
    <property type="evidence" value="ECO:0007669"/>
    <property type="project" value="InterPro"/>
</dbReference>
<sequence length="235" mass="27009">MFGIRTRRPPPFGGVDINDDKDIEIHRPEQASRNTLWAEARLLFRDLVFALMIAALVMVFVVQPVKVEGTSMLPRLHDGERIFVNKLIYYDEYRWAPKIERGDIVVFWFPDDPSKSYIKRVVGLPGDTVEMREGNVMINGMLLEEKYLDPKENLSTRSQAPVYVKPNYYFVMGDNRDNSSDSRSWGLVPKKYIYGKALLRYWPPSAASVIHHEDLVSPPPPAGMRRGQEIPDSPE</sequence>